<dbReference type="KEGG" id="cwo:Cwoe_4400"/>
<dbReference type="InterPro" id="IPR006089">
    <property type="entry name" value="Acyl-CoA_DH_CS"/>
</dbReference>
<sequence length="394" mass="42245">MTIETKNLTTAAASAWGWPATLGERLEKAFGWRDLTESTLAAVADAGEETRVNRALVRAIGEHGLLRELFPPLDPADRRISAVTLCLLKESLGQRSTATEDALGLQGLGFNPIYRWGSEEQVDEWYEPVVSGDAVAAFAMTEPDAGSDVAALALEAHRDGGDYLLSGTKVWISNAPDADVYVVFARTGNGNARTSQTAFIVPGDAPGLTGEPLELIVSHPVGRLVFDNVRVPSSAVVGEVGQGWEIGMKTLEQFRISVGAFGLAVSQAALDATISFLKRREQFGAPLSTRQALAHRVAELTSQLTAARLLIYHTAERFDAGEPDGRLSAMAKLRATETAQEVVDACVQMHGACALEQGHLLGHLYREVRAPRIYEGASEVLREIAARSLFAAAP</sequence>
<evidence type="ECO:0000259" key="9">
    <source>
        <dbReference type="Pfam" id="PF02771"/>
    </source>
</evidence>
<dbReference type="SUPFAM" id="SSF47203">
    <property type="entry name" value="Acyl-CoA dehydrogenase C-terminal domain-like"/>
    <property type="match status" value="1"/>
</dbReference>
<dbReference type="InterPro" id="IPR013786">
    <property type="entry name" value="AcylCoA_DH/ox_N"/>
</dbReference>
<comment type="cofactor">
    <cofactor evidence="1 6">
        <name>FAD</name>
        <dbReference type="ChEBI" id="CHEBI:57692"/>
    </cofactor>
</comment>
<protein>
    <submittedName>
        <fullName evidence="10">Acyl-CoA dehydrogenase domain protein</fullName>
    </submittedName>
</protein>
<keyword evidence="4 6" id="KW-0274">FAD</keyword>
<accession>D3F7S0</accession>
<reference evidence="10 11" key="1">
    <citation type="journal article" date="2010" name="Stand. Genomic Sci.">
        <title>Complete genome sequence of Conexibacter woesei type strain (ID131577).</title>
        <authorList>
            <person name="Pukall R."/>
            <person name="Lapidus A."/>
            <person name="Glavina Del Rio T."/>
            <person name="Copeland A."/>
            <person name="Tice H."/>
            <person name="Cheng J.-F."/>
            <person name="Lucas S."/>
            <person name="Chen F."/>
            <person name="Nolan M."/>
            <person name="Bruce D."/>
            <person name="Goodwin L."/>
            <person name="Pitluck S."/>
            <person name="Mavromatis K."/>
            <person name="Ivanova N."/>
            <person name="Ovchinnikova G."/>
            <person name="Pati A."/>
            <person name="Chen A."/>
            <person name="Palaniappan K."/>
            <person name="Land M."/>
            <person name="Hauser L."/>
            <person name="Chang Y.-J."/>
            <person name="Jeffries C.D."/>
            <person name="Chain P."/>
            <person name="Meincke L."/>
            <person name="Sims D."/>
            <person name="Brettin T."/>
            <person name="Detter J.C."/>
            <person name="Rohde M."/>
            <person name="Goeker M."/>
            <person name="Bristow J."/>
            <person name="Eisen J.A."/>
            <person name="Markowitz V."/>
            <person name="Kyrpides N.C."/>
            <person name="Klenk H.-P."/>
            <person name="Hugenholtz P."/>
        </authorList>
    </citation>
    <scope>NUCLEOTIDE SEQUENCE [LARGE SCALE GENOMIC DNA]</scope>
    <source>
        <strain evidence="11">DSM 14684 / CIP 108061 / JCM 11494 / NBRC 100937 / ID131577</strain>
    </source>
</reference>
<evidence type="ECO:0000259" key="8">
    <source>
        <dbReference type="Pfam" id="PF02770"/>
    </source>
</evidence>
<dbReference type="RefSeq" id="WP_012935865.1">
    <property type="nucleotide sequence ID" value="NC_013739.1"/>
</dbReference>
<organism evidence="10 11">
    <name type="scientific">Conexibacter woesei (strain DSM 14684 / CCUG 47730 / CIP 108061 / JCM 11494 / NBRC 100937 / ID131577)</name>
    <dbReference type="NCBI Taxonomy" id="469383"/>
    <lineage>
        <taxon>Bacteria</taxon>
        <taxon>Bacillati</taxon>
        <taxon>Actinomycetota</taxon>
        <taxon>Thermoleophilia</taxon>
        <taxon>Solirubrobacterales</taxon>
        <taxon>Conexibacteraceae</taxon>
        <taxon>Conexibacter</taxon>
    </lineage>
</organism>
<keyword evidence="3 6" id="KW-0285">Flavoprotein</keyword>
<dbReference type="InterPro" id="IPR046373">
    <property type="entry name" value="Acyl-CoA_Oxase/DH_mid-dom_sf"/>
</dbReference>
<keyword evidence="5 6" id="KW-0560">Oxidoreductase</keyword>
<evidence type="ECO:0000256" key="6">
    <source>
        <dbReference type="RuleBase" id="RU362125"/>
    </source>
</evidence>
<dbReference type="PANTHER" id="PTHR43884">
    <property type="entry name" value="ACYL-COA DEHYDROGENASE"/>
    <property type="match status" value="1"/>
</dbReference>
<dbReference type="Gene3D" id="2.40.110.10">
    <property type="entry name" value="Butyryl-CoA Dehydrogenase, subunit A, domain 2"/>
    <property type="match status" value="1"/>
</dbReference>
<dbReference type="InterPro" id="IPR037069">
    <property type="entry name" value="AcylCoA_DH/ox_N_sf"/>
</dbReference>
<evidence type="ECO:0000256" key="2">
    <source>
        <dbReference type="ARBA" id="ARBA00009347"/>
    </source>
</evidence>
<dbReference type="CDD" id="cd00567">
    <property type="entry name" value="ACAD"/>
    <property type="match status" value="1"/>
</dbReference>
<dbReference type="FunFam" id="2.40.110.10:FF:000002">
    <property type="entry name" value="Acyl-CoA dehydrogenase fadE12"/>
    <property type="match status" value="1"/>
</dbReference>
<dbReference type="EMBL" id="CP001854">
    <property type="protein sequence ID" value="ADB52814.1"/>
    <property type="molecule type" value="Genomic_DNA"/>
</dbReference>
<keyword evidence="11" id="KW-1185">Reference proteome</keyword>
<dbReference type="InterPro" id="IPR006091">
    <property type="entry name" value="Acyl-CoA_Oxase/DH_mid-dom"/>
</dbReference>
<dbReference type="GO" id="GO:0050660">
    <property type="term" value="F:flavin adenine dinucleotide binding"/>
    <property type="evidence" value="ECO:0007669"/>
    <property type="project" value="InterPro"/>
</dbReference>
<evidence type="ECO:0000256" key="1">
    <source>
        <dbReference type="ARBA" id="ARBA00001974"/>
    </source>
</evidence>
<dbReference type="PANTHER" id="PTHR43884:SF22">
    <property type="entry name" value="BLR3437 PROTEIN"/>
    <property type="match status" value="1"/>
</dbReference>
<dbReference type="Pfam" id="PF02771">
    <property type="entry name" value="Acyl-CoA_dh_N"/>
    <property type="match status" value="1"/>
</dbReference>
<evidence type="ECO:0000313" key="11">
    <source>
        <dbReference type="Proteomes" id="UP000008229"/>
    </source>
</evidence>
<dbReference type="Pfam" id="PF00441">
    <property type="entry name" value="Acyl-CoA_dh_1"/>
    <property type="match status" value="1"/>
</dbReference>
<dbReference type="GO" id="GO:0003995">
    <property type="term" value="F:acyl-CoA dehydrogenase activity"/>
    <property type="evidence" value="ECO:0007669"/>
    <property type="project" value="InterPro"/>
</dbReference>
<dbReference type="Proteomes" id="UP000008229">
    <property type="component" value="Chromosome"/>
</dbReference>
<evidence type="ECO:0000256" key="5">
    <source>
        <dbReference type="ARBA" id="ARBA00023002"/>
    </source>
</evidence>
<dbReference type="Gene3D" id="1.10.540.10">
    <property type="entry name" value="Acyl-CoA dehydrogenase/oxidase, N-terminal domain"/>
    <property type="match status" value="1"/>
</dbReference>
<dbReference type="InterPro" id="IPR009075">
    <property type="entry name" value="AcylCo_DH/oxidase_C"/>
</dbReference>
<dbReference type="AlphaFoldDB" id="D3F7S0"/>
<dbReference type="PROSITE" id="PS00072">
    <property type="entry name" value="ACYL_COA_DH_1"/>
    <property type="match status" value="1"/>
</dbReference>
<dbReference type="SUPFAM" id="SSF56645">
    <property type="entry name" value="Acyl-CoA dehydrogenase NM domain-like"/>
    <property type="match status" value="1"/>
</dbReference>
<dbReference type="eggNOG" id="COG1960">
    <property type="taxonomic scope" value="Bacteria"/>
</dbReference>
<gene>
    <name evidence="10" type="ordered locus">Cwoe_4400</name>
</gene>
<dbReference type="InterPro" id="IPR036250">
    <property type="entry name" value="AcylCo_DH-like_C"/>
</dbReference>
<dbReference type="Gene3D" id="1.20.140.10">
    <property type="entry name" value="Butyryl-CoA Dehydrogenase, subunit A, domain 3"/>
    <property type="match status" value="1"/>
</dbReference>
<dbReference type="Pfam" id="PF02770">
    <property type="entry name" value="Acyl-CoA_dh_M"/>
    <property type="match status" value="1"/>
</dbReference>
<dbReference type="HOGENOM" id="CLU_018204_0_2_11"/>
<name>D3F7S0_CONWI</name>
<feature type="domain" description="Acyl-CoA oxidase/dehydrogenase middle" evidence="8">
    <location>
        <begin position="137"/>
        <end position="229"/>
    </location>
</feature>
<proteinExistence type="inferred from homology"/>
<comment type="similarity">
    <text evidence="2 6">Belongs to the acyl-CoA dehydrogenase family.</text>
</comment>
<dbReference type="InterPro" id="IPR009100">
    <property type="entry name" value="AcylCoA_DH/oxidase_NM_dom_sf"/>
</dbReference>
<evidence type="ECO:0000256" key="3">
    <source>
        <dbReference type="ARBA" id="ARBA00022630"/>
    </source>
</evidence>
<feature type="domain" description="Acyl-CoA dehydrogenase/oxidase C-terminal" evidence="7">
    <location>
        <begin position="241"/>
        <end position="389"/>
    </location>
</feature>
<dbReference type="STRING" id="469383.Cwoe_4400"/>
<evidence type="ECO:0000259" key="7">
    <source>
        <dbReference type="Pfam" id="PF00441"/>
    </source>
</evidence>
<feature type="domain" description="Acyl-CoA dehydrogenase/oxidase N-terminal" evidence="9">
    <location>
        <begin position="33"/>
        <end position="133"/>
    </location>
</feature>
<evidence type="ECO:0000313" key="10">
    <source>
        <dbReference type="EMBL" id="ADB52814.1"/>
    </source>
</evidence>
<reference evidence="11" key="2">
    <citation type="submission" date="2010-01" db="EMBL/GenBank/DDBJ databases">
        <title>The complete genome of Conexibacter woesei DSM 14684.</title>
        <authorList>
            <consortium name="US DOE Joint Genome Institute (JGI-PGF)"/>
            <person name="Lucas S."/>
            <person name="Copeland A."/>
            <person name="Lapidus A."/>
            <person name="Glavina del Rio T."/>
            <person name="Dalin E."/>
            <person name="Tice H."/>
            <person name="Bruce D."/>
            <person name="Goodwin L."/>
            <person name="Pitluck S."/>
            <person name="Kyrpides N."/>
            <person name="Mavromatis K."/>
            <person name="Ivanova N."/>
            <person name="Mikhailova N."/>
            <person name="Chertkov O."/>
            <person name="Brettin T."/>
            <person name="Detter J.C."/>
            <person name="Han C."/>
            <person name="Larimer F."/>
            <person name="Land M."/>
            <person name="Hauser L."/>
            <person name="Markowitz V."/>
            <person name="Cheng J.-F."/>
            <person name="Hugenholtz P."/>
            <person name="Woyke T."/>
            <person name="Wu D."/>
            <person name="Pukall R."/>
            <person name="Steenblock K."/>
            <person name="Schneider S."/>
            <person name="Klenk H.-P."/>
            <person name="Eisen J.A."/>
        </authorList>
    </citation>
    <scope>NUCLEOTIDE SEQUENCE [LARGE SCALE GENOMIC DNA]</scope>
    <source>
        <strain evidence="11">DSM 14684 / CIP 108061 / JCM 11494 / NBRC 100937 / ID131577</strain>
    </source>
</reference>
<dbReference type="OrthoDB" id="8876745at2"/>
<evidence type="ECO:0000256" key="4">
    <source>
        <dbReference type="ARBA" id="ARBA00022827"/>
    </source>
</evidence>